<dbReference type="EMBL" id="JAKUCV010002658">
    <property type="protein sequence ID" value="KAJ4841866.1"/>
    <property type="molecule type" value="Genomic_DNA"/>
</dbReference>
<dbReference type="Proteomes" id="UP001141552">
    <property type="component" value="Unassembled WGS sequence"/>
</dbReference>
<dbReference type="GO" id="GO:0017148">
    <property type="term" value="P:negative regulation of translation"/>
    <property type="evidence" value="ECO:0007669"/>
    <property type="project" value="InterPro"/>
</dbReference>
<dbReference type="GO" id="GO:0030598">
    <property type="term" value="F:rRNA N-glycosylase activity"/>
    <property type="evidence" value="ECO:0007669"/>
    <property type="project" value="InterPro"/>
</dbReference>
<dbReference type="Gene3D" id="3.40.420.10">
    <property type="entry name" value="Ricin (A subunit), domain 1"/>
    <property type="match status" value="1"/>
</dbReference>
<organism evidence="2 3">
    <name type="scientific">Turnera subulata</name>
    <dbReference type="NCBI Taxonomy" id="218843"/>
    <lineage>
        <taxon>Eukaryota</taxon>
        <taxon>Viridiplantae</taxon>
        <taxon>Streptophyta</taxon>
        <taxon>Embryophyta</taxon>
        <taxon>Tracheophyta</taxon>
        <taxon>Spermatophyta</taxon>
        <taxon>Magnoliopsida</taxon>
        <taxon>eudicotyledons</taxon>
        <taxon>Gunneridae</taxon>
        <taxon>Pentapetalae</taxon>
        <taxon>rosids</taxon>
        <taxon>fabids</taxon>
        <taxon>Malpighiales</taxon>
        <taxon>Passifloraceae</taxon>
        <taxon>Turnera</taxon>
    </lineage>
</organism>
<accession>A0A9Q0G4S1</accession>
<dbReference type="InterPro" id="IPR016138">
    <property type="entry name" value="Ribosome_inactivat_prot_sub1"/>
</dbReference>
<evidence type="ECO:0000256" key="1">
    <source>
        <dbReference type="SAM" id="Phobius"/>
    </source>
</evidence>
<reference evidence="2" key="2">
    <citation type="journal article" date="2023" name="Plants (Basel)">
        <title>Annotation of the Turnera subulata (Passifloraceae) Draft Genome Reveals the S-Locus Evolved after the Divergence of Turneroideae from Passifloroideae in a Stepwise Manner.</title>
        <authorList>
            <person name="Henning P.M."/>
            <person name="Roalson E.H."/>
            <person name="Mir W."/>
            <person name="McCubbin A.G."/>
            <person name="Shore J.S."/>
        </authorList>
    </citation>
    <scope>NUCLEOTIDE SEQUENCE</scope>
    <source>
        <strain evidence="2">F60SS</strain>
    </source>
</reference>
<comment type="caution">
    <text evidence="2">The sequence shown here is derived from an EMBL/GenBank/DDBJ whole genome shotgun (WGS) entry which is preliminary data.</text>
</comment>
<dbReference type="AlphaFoldDB" id="A0A9Q0G4S1"/>
<evidence type="ECO:0000313" key="3">
    <source>
        <dbReference type="Proteomes" id="UP001141552"/>
    </source>
</evidence>
<protein>
    <submittedName>
        <fullName evidence="2">Uncharacterized protein</fullName>
    </submittedName>
</protein>
<keyword evidence="1" id="KW-0812">Transmembrane</keyword>
<proteinExistence type="predicted"/>
<gene>
    <name evidence="2" type="ORF">Tsubulata_042567</name>
</gene>
<name>A0A9Q0G4S1_9ROSI</name>
<evidence type="ECO:0000313" key="2">
    <source>
        <dbReference type="EMBL" id="KAJ4841866.1"/>
    </source>
</evidence>
<sequence length="237" mass="27091">MMMMKTTLPPPTILIPTDTMKAKAAVMATTTATPVASSIFATVTTLLVFFSKYPEDVRRYFHHFVDDCKVQNLVFKELVYANVWVYFPMTYFITFLVNDGSSTRFRCKGKELVVEETESESENDDIMIGIEPEKDHSSEDDIVIKIESKSSVYNWGEAIRQFAYECIAKTSVEHTTINGRSISILSLQENTPVQKWLHVKIKSASSSIRLELLASNLYVKDYIGPNNEKWKRFKEEG</sequence>
<keyword evidence="1" id="KW-1133">Transmembrane helix</keyword>
<keyword evidence="1" id="KW-0472">Membrane</keyword>
<reference evidence="2" key="1">
    <citation type="submission" date="2022-02" db="EMBL/GenBank/DDBJ databases">
        <authorList>
            <person name="Henning P.M."/>
            <person name="McCubbin A.G."/>
            <person name="Shore J.S."/>
        </authorList>
    </citation>
    <scope>NUCLEOTIDE SEQUENCE</scope>
    <source>
        <strain evidence="2">F60SS</strain>
        <tissue evidence="2">Leaves</tissue>
    </source>
</reference>
<keyword evidence="3" id="KW-1185">Reference proteome</keyword>
<feature type="transmembrane region" description="Helical" evidence="1">
    <location>
        <begin position="79"/>
        <end position="98"/>
    </location>
</feature>